<proteinExistence type="inferred from homology"/>
<evidence type="ECO:0000256" key="11">
    <source>
        <dbReference type="ARBA" id="ARBA00029779"/>
    </source>
</evidence>
<comment type="similarity">
    <text evidence="3">Belongs to the peptidase C1 family.</text>
</comment>
<dbReference type="PRINTS" id="PR00705">
    <property type="entry name" value="PAPAIN"/>
</dbReference>
<protein>
    <recommendedName>
        <fullName evidence="6">Dipeptidyl peptidase 1</fullName>
        <ecNumber evidence="5">3.4.14.1</ecNumber>
    </recommendedName>
    <alternativeName>
        <fullName evidence="11">Cathepsin C</fullName>
    </alternativeName>
    <alternativeName>
        <fullName evidence="10">Cathepsin J</fullName>
    </alternativeName>
    <alternativeName>
        <fullName evidence="13">Dipeptidyl peptidase I</fullName>
    </alternativeName>
    <alternativeName>
        <fullName evidence="12">Dipeptidyl transferase</fullName>
    </alternativeName>
</protein>
<comment type="function">
    <text evidence="14">Thiol protease. Has dipeptidylpeptidase activity. Active against a broad range of dipeptide substrates composed of both polar and hydrophobic amino acids. Proline cannot occupy the P1 position and arginine cannot occupy the P2 position of the substrate. Can act as both an exopeptidase and endopeptidase. Activates serine proteases such as elastase, cathepsin G and granzymes A and B.</text>
</comment>
<sequence length="479" mass="53242">DTNGTFTMIYDEGFEVKVEGMVFFAFSRFDLYTENGAQKNVSNCGETLRGWYRNVSSRSSWGCYKGTKVQKALSLISVAASEPHVPAGFDKPRSKRWHSTRVRRLNAMQLSWSARVYDRFVGMSRQQMNDFAGIRRDSLPLGSTSGGAGSALRSRPHDGRAALLQLSQPDTCPELPPLQRSKPDDVLPRLLLDGQRGLKPCQLRRQLQVFAQPADPAVAKTEAALPQEFDWSRPQNGKTFVEPVMDQGSCGSCYMVSTMRMLTTRHKIRMNDTTLEPWSISFPLHCSEYTQGCKGGYPELTAKWSEDVGLLPASCAPYDTEGKCQVSCDVKKLSKRYRAANYRYVGGFYGGSNPADMMLELYHHGPVVVAFEPSEDFMYYAGGIFADPHVGVPAPLRRSSTEWQKVDHAVLLVGWGEELGQKYWVVQNSWGSSWGEGGFFRIARDINDSGIEGTAVAADVVEDERPSVLEDFLAQSASA</sequence>
<organism evidence="16 17">
    <name type="scientific">Prorocentrum cordatum</name>
    <dbReference type="NCBI Taxonomy" id="2364126"/>
    <lineage>
        <taxon>Eukaryota</taxon>
        <taxon>Sar</taxon>
        <taxon>Alveolata</taxon>
        <taxon>Dinophyceae</taxon>
        <taxon>Prorocentrales</taxon>
        <taxon>Prorocentraceae</taxon>
        <taxon>Prorocentrum</taxon>
    </lineage>
</organism>
<dbReference type="InterPro" id="IPR025661">
    <property type="entry name" value="Pept_asp_AS"/>
</dbReference>
<dbReference type="Pfam" id="PF00112">
    <property type="entry name" value="Peptidase_C1"/>
    <property type="match status" value="1"/>
</dbReference>
<dbReference type="Gene3D" id="2.40.128.80">
    <property type="entry name" value="Cathepsin C, exclusion domain"/>
    <property type="match status" value="1"/>
</dbReference>
<evidence type="ECO:0000313" key="16">
    <source>
        <dbReference type="EMBL" id="CAK0869428.1"/>
    </source>
</evidence>
<dbReference type="PANTHER" id="PTHR12411">
    <property type="entry name" value="CYSTEINE PROTEASE FAMILY C1-RELATED"/>
    <property type="match status" value="1"/>
</dbReference>
<evidence type="ECO:0000256" key="9">
    <source>
        <dbReference type="ARBA" id="ARBA00023214"/>
    </source>
</evidence>
<evidence type="ECO:0000256" key="13">
    <source>
        <dbReference type="ARBA" id="ARBA00032961"/>
    </source>
</evidence>
<comment type="subunit">
    <text evidence="4">Tetramer of heterotrimers consisting of exclusion domain, heavy- and light chains.</text>
</comment>
<evidence type="ECO:0000256" key="8">
    <source>
        <dbReference type="ARBA" id="ARBA00023157"/>
    </source>
</evidence>
<evidence type="ECO:0000256" key="12">
    <source>
        <dbReference type="ARBA" id="ARBA00030778"/>
    </source>
</evidence>
<dbReference type="InterPro" id="IPR038765">
    <property type="entry name" value="Papain-like_cys_pep_sf"/>
</dbReference>
<evidence type="ECO:0000256" key="6">
    <source>
        <dbReference type="ARBA" id="ARBA00014709"/>
    </source>
</evidence>
<evidence type="ECO:0000256" key="3">
    <source>
        <dbReference type="ARBA" id="ARBA00008455"/>
    </source>
</evidence>
<evidence type="ECO:0000256" key="1">
    <source>
        <dbReference type="ARBA" id="ARBA00000738"/>
    </source>
</evidence>
<evidence type="ECO:0000256" key="2">
    <source>
        <dbReference type="ARBA" id="ARBA00001923"/>
    </source>
</evidence>
<dbReference type="Proteomes" id="UP001189429">
    <property type="component" value="Unassembled WGS sequence"/>
</dbReference>
<dbReference type="SUPFAM" id="SSF54001">
    <property type="entry name" value="Cysteine proteinases"/>
    <property type="match status" value="1"/>
</dbReference>
<dbReference type="InterPro" id="IPR025660">
    <property type="entry name" value="Pept_his_AS"/>
</dbReference>
<comment type="cofactor">
    <cofactor evidence="2">
        <name>chloride</name>
        <dbReference type="ChEBI" id="CHEBI:17996"/>
    </cofactor>
</comment>
<feature type="domain" description="Peptidase C1A papain C-terminal" evidence="15">
    <location>
        <begin position="225"/>
        <end position="459"/>
    </location>
</feature>
<evidence type="ECO:0000259" key="15">
    <source>
        <dbReference type="SMART" id="SM00645"/>
    </source>
</evidence>
<dbReference type="InterPro" id="IPR036496">
    <property type="entry name" value="CathepsinC_exc_dom_sf"/>
</dbReference>
<dbReference type="InterPro" id="IPR013128">
    <property type="entry name" value="Peptidase_C1A"/>
</dbReference>
<dbReference type="EC" id="3.4.14.1" evidence="5"/>
<evidence type="ECO:0000256" key="7">
    <source>
        <dbReference type="ARBA" id="ARBA00023145"/>
    </source>
</evidence>
<evidence type="ECO:0000256" key="14">
    <source>
        <dbReference type="ARBA" id="ARBA00045556"/>
    </source>
</evidence>
<evidence type="ECO:0000256" key="4">
    <source>
        <dbReference type="ARBA" id="ARBA00011610"/>
    </source>
</evidence>
<comment type="caution">
    <text evidence="16">The sequence shown here is derived from an EMBL/GenBank/DDBJ whole genome shotgun (WGS) entry which is preliminary data.</text>
</comment>
<dbReference type="PROSITE" id="PS00640">
    <property type="entry name" value="THIOL_PROTEASE_ASN"/>
    <property type="match status" value="1"/>
</dbReference>
<accession>A0ABN9VBJ8</accession>
<evidence type="ECO:0000256" key="5">
    <source>
        <dbReference type="ARBA" id="ARBA00012059"/>
    </source>
</evidence>
<dbReference type="Pfam" id="PF08773">
    <property type="entry name" value="CathepsinC_exc"/>
    <property type="match status" value="1"/>
</dbReference>
<keyword evidence="7" id="KW-0865">Zymogen</keyword>
<keyword evidence="9" id="KW-0868">Chloride</keyword>
<keyword evidence="17" id="KW-1185">Reference proteome</keyword>
<dbReference type="Gene3D" id="3.90.70.10">
    <property type="entry name" value="Cysteine proteinases"/>
    <property type="match status" value="1"/>
</dbReference>
<name>A0ABN9VBJ8_9DINO</name>
<evidence type="ECO:0000313" key="17">
    <source>
        <dbReference type="Proteomes" id="UP001189429"/>
    </source>
</evidence>
<dbReference type="SMART" id="SM00645">
    <property type="entry name" value="Pept_C1"/>
    <property type="match status" value="1"/>
</dbReference>
<evidence type="ECO:0000256" key="10">
    <source>
        <dbReference type="ARBA" id="ARBA00029762"/>
    </source>
</evidence>
<dbReference type="InterPro" id="IPR000169">
    <property type="entry name" value="Pept_cys_AS"/>
</dbReference>
<dbReference type="EMBL" id="CAUYUJ010016848">
    <property type="protein sequence ID" value="CAK0869428.1"/>
    <property type="molecule type" value="Genomic_DNA"/>
</dbReference>
<reference evidence="16" key="1">
    <citation type="submission" date="2023-10" db="EMBL/GenBank/DDBJ databases">
        <authorList>
            <person name="Chen Y."/>
            <person name="Shah S."/>
            <person name="Dougan E. K."/>
            <person name="Thang M."/>
            <person name="Chan C."/>
        </authorList>
    </citation>
    <scope>NUCLEOTIDE SEQUENCE [LARGE SCALE GENOMIC DNA]</scope>
</reference>
<gene>
    <name evidence="16" type="ORF">PCOR1329_LOCUS55783</name>
</gene>
<keyword evidence="8" id="KW-1015">Disulfide bond</keyword>
<dbReference type="InterPro" id="IPR014882">
    <property type="entry name" value="CathepsinC_exc"/>
</dbReference>
<comment type="catalytic activity">
    <reaction evidence="1">
        <text>Release of an N-terminal dipeptide, Xaa-Yaa-|-Zaa-, except when Xaa is Arg or Lys, or Yaa or Zaa is Pro.</text>
        <dbReference type="EC" id="3.4.14.1"/>
    </reaction>
</comment>
<dbReference type="PROSITE" id="PS00639">
    <property type="entry name" value="THIOL_PROTEASE_HIS"/>
    <property type="match status" value="1"/>
</dbReference>
<dbReference type="PROSITE" id="PS00139">
    <property type="entry name" value="THIOL_PROTEASE_CYS"/>
    <property type="match status" value="1"/>
</dbReference>
<feature type="non-terminal residue" evidence="16">
    <location>
        <position position="1"/>
    </location>
</feature>
<dbReference type="InterPro" id="IPR000668">
    <property type="entry name" value="Peptidase_C1A_C"/>
</dbReference>
<dbReference type="SUPFAM" id="SSF75001">
    <property type="entry name" value="Dipeptidyl peptidase I (cathepsin C), exclusion domain"/>
    <property type="match status" value="1"/>
</dbReference>